<dbReference type="Gene3D" id="3.50.50.60">
    <property type="entry name" value="FAD/NAD(P)-binding domain"/>
    <property type="match status" value="2"/>
</dbReference>
<keyword evidence="10" id="KW-1185">Reference proteome</keyword>
<feature type="domain" description="Beta-lactamase hydrolase-like protein phosphatase-like" evidence="7">
    <location>
        <begin position="10"/>
        <end position="110"/>
    </location>
</feature>
<dbReference type="Gene3D" id="3.90.190.10">
    <property type="entry name" value="Protein tyrosine phosphatase superfamily"/>
    <property type="match status" value="1"/>
</dbReference>
<organism evidence="9 10">
    <name type="scientific">Ephemeroptericola cinctiostellae</name>
    <dbReference type="NCBI Taxonomy" id="2268024"/>
    <lineage>
        <taxon>Bacteria</taxon>
        <taxon>Pseudomonadati</taxon>
        <taxon>Pseudomonadota</taxon>
        <taxon>Betaproteobacteria</taxon>
        <taxon>Burkholderiales</taxon>
        <taxon>Burkholderiaceae</taxon>
        <taxon>Ephemeroptericola</taxon>
    </lineage>
</organism>
<dbReference type="InterPro" id="IPR005939">
    <property type="entry name" value="BLH_phosphatase-like"/>
</dbReference>
<keyword evidence="4" id="KW-0274">FAD</keyword>
<proteinExistence type="predicted"/>
<evidence type="ECO:0000256" key="6">
    <source>
        <dbReference type="ARBA" id="ARBA00023002"/>
    </source>
</evidence>
<evidence type="ECO:0000259" key="8">
    <source>
        <dbReference type="Pfam" id="PF07992"/>
    </source>
</evidence>
<dbReference type="Pfam" id="PF04273">
    <property type="entry name" value="BLH_phosphatase"/>
    <property type="match status" value="1"/>
</dbReference>
<keyword evidence="5" id="KW-0809">Transit peptide</keyword>
<dbReference type="GO" id="GO:0048038">
    <property type="term" value="F:quinone binding"/>
    <property type="evidence" value="ECO:0007669"/>
    <property type="project" value="UniProtKB-KW"/>
</dbReference>
<protein>
    <submittedName>
        <fullName evidence="9">Beta-lactamase hydrolase-like protein</fullName>
        <ecNumber evidence="9">3.-.-.-</ecNumber>
    </submittedName>
</protein>
<keyword evidence="9" id="KW-0378">Hydrolase</keyword>
<dbReference type="OrthoDB" id="9802771at2"/>
<feature type="domain" description="FAD/NAD(P)-binding" evidence="8">
    <location>
        <begin position="168"/>
        <end position="281"/>
    </location>
</feature>
<evidence type="ECO:0000256" key="2">
    <source>
        <dbReference type="ARBA" id="ARBA00022630"/>
    </source>
</evidence>
<evidence type="ECO:0000313" key="9">
    <source>
        <dbReference type="EMBL" id="AXF84662.1"/>
    </source>
</evidence>
<evidence type="ECO:0000256" key="5">
    <source>
        <dbReference type="ARBA" id="ARBA00022946"/>
    </source>
</evidence>
<dbReference type="Pfam" id="PF07992">
    <property type="entry name" value="Pyr_redox_2"/>
    <property type="match status" value="1"/>
</dbReference>
<dbReference type="PANTHER" id="PTHR10632:SF2">
    <property type="entry name" value="SULFIDE:QUINONE OXIDOREDUCTASE, MITOCHONDRIAL"/>
    <property type="match status" value="1"/>
</dbReference>
<keyword evidence="2" id="KW-0285">Flavoprotein</keyword>
<evidence type="ECO:0000259" key="7">
    <source>
        <dbReference type="Pfam" id="PF04273"/>
    </source>
</evidence>
<dbReference type="RefSeq" id="WP_114561935.1">
    <property type="nucleotide sequence ID" value="NZ_CP031124.1"/>
</dbReference>
<evidence type="ECO:0000256" key="3">
    <source>
        <dbReference type="ARBA" id="ARBA00022719"/>
    </source>
</evidence>
<dbReference type="GO" id="GO:0070224">
    <property type="term" value="F:sulfide:quinone oxidoreductase activity"/>
    <property type="evidence" value="ECO:0007669"/>
    <property type="project" value="TreeGrafter"/>
</dbReference>
<dbReference type="FunFam" id="3.50.50.60:FF:000034">
    <property type="entry name" value="sulfide:quinone oxidoreductase, mitochondrial"/>
    <property type="match status" value="1"/>
</dbReference>
<evidence type="ECO:0000256" key="1">
    <source>
        <dbReference type="ARBA" id="ARBA00001974"/>
    </source>
</evidence>
<dbReference type="InterPro" id="IPR015904">
    <property type="entry name" value="Sulphide_quinone_reductase"/>
</dbReference>
<dbReference type="NCBIfam" id="TIGR01244">
    <property type="entry name" value="TIGR01244 family sulfur transferase"/>
    <property type="match status" value="1"/>
</dbReference>
<dbReference type="InterPro" id="IPR036188">
    <property type="entry name" value="FAD/NAD-bd_sf"/>
</dbReference>
<dbReference type="InterPro" id="IPR023753">
    <property type="entry name" value="FAD/NAD-binding_dom"/>
</dbReference>
<sequence length="568" mass="61045">MGISITAHSPLFATAPQASPEDMALVAQEGFKTVINNRPDYEGGSDQPTADAVGEAARAAGLNYIAQPFSPSQVTQALVEEFAALVGQAEKPVLAFCRTGTRSTNIFQAAMAMGLLNPHDLTLVNVPAVSSASTDDVATQKKSPDLTASVAQASAVDKGAGESAQRHHDVVIVGGGSGGIALAASLLKRQPNLDVAIIEPSDRHFYQPAWTLVGAGEFDVQKTVRNMHAVMPAKAKWIRAAVASFQPENSQLTCEGGEVVTYQQLVVAPGLALLWDAIPGLVDALGKNGVTSNYRADLAPYTWECVKSLKAGVALFTQPMVPIKCAGAPQKALYLSAAHWQKRACLNNIHIEFHNAGGALFSVADFIPNLMKQMQTYNAEVNLGSNLVAVDGVAKKAWFERKGADGHPERIEKSFDMLHVVPPQQPHAFVKNSPLANADGWVEVDQVTLRHTRFPNVFGLGDAMSAPNSKTAAAIRKQVVVLAENLLAVRMNRPLPMAYDGYSACPITVGNGKLILAEFGYNGKLMPTFGGDPTMPRASGWYMKKFLFPFLYWHLMLKGHEWLARPKK</sequence>
<dbReference type="GO" id="GO:0070221">
    <property type="term" value="P:sulfide oxidation, using sulfide:quinone oxidoreductase"/>
    <property type="evidence" value="ECO:0007669"/>
    <property type="project" value="TreeGrafter"/>
</dbReference>
<evidence type="ECO:0000256" key="4">
    <source>
        <dbReference type="ARBA" id="ARBA00022827"/>
    </source>
</evidence>
<dbReference type="EMBL" id="CP031124">
    <property type="protein sequence ID" value="AXF84662.1"/>
    <property type="molecule type" value="Genomic_DNA"/>
</dbReference>
<gene>
    <name evidence="9" type="primary">blh_1</name>
    <name evidence="9" type="ORF">DTO96_100372</name>
</gene>
<dbReference type="GO" id="GO:0016787">
    <property type="term" value="F:hydrolase activity"/>
    <property type="evidence" value="ECO:0007669"/>
    <property type="project" value="UniProtKB-KW"/>
</dbReference>
<reference evidence="10" key="1">
    <citation type="submission" date="2018-07" db="EMBL/GenBank/DDBJ databases">
        <authorList>
            <person name="Kim H."/>
        </authorList>
    </citation>
    <scope>NUCLEOTIDE SEQUENCE [LARGE SCALE GENOMIC DNA]</scope>
    <source>
        <strain evidence="10">F02</strain>
    </source>
</reference>
<dbReference type="InterPro" id="IPR029021">
    <property type="entry name" value="Prot-tyrosine_phosphatase-like"/>
</dbReference>
<accession>A0A345D8H4</accession>
<evidence type="ECO:0000313" key="10">
    <source>
        <dbReference type="Proteomes" id="UP000252182"/>
    </source>
</evidence>
<dbReference type="Proteomes" id="UP000252182">
    <property type="component" value="Chromosome"/>
</dbReference>
<dbReference type="PANTHER" id="PTHR10632">
    <property type="entry name" value="SULFIDE:QUINONE OXIDOREDUCTASE"/>
    <property type="match status" value="1"/>
</dbReference>
<keyword evidence="6" id="KW-0560">Oxidoreductase</keyword>
<dbReference type="KEGG" id="hyf:DTO96_100372"/>
<dbReference type="SUPFAM" id="SSF51905">
    <property type="entry name" value="FAD/NAD(P)-binding domain"/>
    <property type="match status" value="2"/>
</dbReference>
<dbReference type="EC" id="3.-.-.-" evidence="9"/>
<keyword evidence="3" id="KW-0874">Quinone</keyword>
<dbReference type="GO" id="GO:0071949">
    <property type="term" value="F:FAD binding"/>
    <property type="evidence" value="ECO:0007669"/>
    <property type="project" value="TreeGrafter"/>
</dbReference>
<dbReference type="AlphaFoldDB" id="A0A345D8H4"/>
<name>A0A345D8H4_9BURK</name>
<comment type="cofactor">
    <cofactor evidence="1">
        <name>FAD</name>
        <dbReference type="ChEBI" id="CHEBI:57692"/>
    </cofactor>
</comment>